<dbReference type="EMBL" id="GL876970">
    <property type="protein sequence ID" value="KLU87114.1"/>
    <property type="molecule type" value="Genomic_DNA"/>
</dbReference>
<dbReference type="PROSITE" id="PS00108">
    <property type="entry name" value="PROTEIN_KINASE_ST"/>
    <property type="match status" value="1"/>
</dbReference>
<dbReference type="GO" id="GO:0007165">
    <property type="term" value="P:signal transduction"/>
    <property type="evidence" value="ECO:0007669"/>
    <property type="project" value="TreeGrafter"/>
</dbReference>
<dbReference type="Pfam" id="PF00069">
    <property type="entry name" value="Pkinase"/>
    <property type="match status" value="1"/>
</dbReference>
<dbReference type="PANTHER" id="PTHR23257">
    <property type="entry name" value="SERINE-THREONINE PROTEIN KINASE"/>
    <property type="match status" value="1"/>
</dbReference>
<dbReference type="SUPFAM" id="SSF56112">
    <property type="entry name" value="Protein kinase-like (PK-like)"/>
    <property type="match status" value="1"/>
</dbReference>
<dbReference type="InterPro" id="IPR008271">
    <property type="entry name" value="Ser/Thr_kinase_AS"/>
</dbReference>
<dbReference type="InterPro" id="IPR000719">
    <property type="entry name" value="Prot_kinase_dom"/>
</dbReference>
<dbReference type="InterPro" id="IPR011009">
    <property type="entry name" value="Kinase-like_dom_sf"/>
</dbReference>
<dbReference type="CDD" id="cd00180">
    <property type="entry name" value="PKc"/>
    <property type="match status" value="1"/>
</dbReference>
<organism evidence="2">
    <name type="scientific">Magnaporthiopsis poae (strain ATCC 64411 / 73-15)</name>
    <name type="common">Kentucky bluegrass fungus</name>
    <name type="synonym">Magnaporthe poae</name>
    <dbReference type="NCBI Taxonomy" id="644358"/>
    <lineage>
        <taxon>Eukaryota</taxon>
        <taxon>Fungi</taxon>
        <taxon>Dikarya</taxon>
        <taxon>Ascomycota</taxon>
        <taxon>Pezizomycotina</taxon>
        <taxon>Sordariomycetes</taxon>
        <taxon>Sordariomycetidae</taxon>
        <taxon>Magnaporthales</taxon>
        <taxon>Magnaporthaceae</taxon>
        <taxon>Magnaporthiopsis</taxon>
    </lineage>
</organism>
<sequence length="319" mass="34423">MATTYIYPSAFSPFTSLTSGSSHSGVLVSGTSSDVGGAIKSATTEASDAAKAARGSSLAAFICHTAYLEQSLQSEQQSGFFAGKRRLVTADRTRIGEGASFVVDRARLVDGPLAPDSKPVYVAIKTAREGSTADAEDSAERSRRWRDTLFEIRALLHQPLRYHPNVVRLLDIRWDGSGSLFPTLVVELAEFGTLHSLQRARPALPFSVKQKLCYDVGKGLSILHACGIVHGDLKHENVLVFANRYPDPPGQPYTAKLADFGGAVMDMAGDGDGQHRVPSSTFPLDAPEIHSGSRLTVEGVKKTDAYSYGMLIWRCMLDC</sequence>
<gene>
    <name evidence="2" type="ORF">MAPG_06119</name>
</gene>
<proteinExistence type="predicted"/>
<dbReference type="GO" id="GO:0005737">
    <property type="term" value="C:cytoplasm"/>
    <property type="evidence" value="ECO:0007669"/>
    <property type="project" value="TreeGrafter"/>
</dbReference>
<dbReference type="AlphaFoldDB" id="A0A0H2UBH7"/>
<feature type="domain" description="Protein kinase" evidence="1">
    <location>
        <begin position="89"/>
        <end position="319"/>
    </location>
</feature>
<evidence type="ECO:0000259" key="1">
    <source>
        <dbReference type="PROSITE" id="PS50011"/>
    </source>
</evidence>
<dbReference type="OrthoDB" id="4062651at2759"/>
<keyword evidence="2" id="KW-0418">Kinase</keyword>
<dbReference type="GO" id="GO:0004674">
    <property type="term" value="F:protein serine/threonine kinase activity"/>
    <property type="evidence" value="ECO:0007669"/>
    <property type="project" value="UniProtKB-KW"/>
</dbReference>
<dbReference type="SMART" id="SM00220">
    <property type="entry name" value="S_TKc"/>
    <property type="match status" value="1"/>
</dbReference>
<keyword evidence="2" id="KW-0808">Transferase</keyword>
<evidence type="ECO:0000313" key="2">
    <source>
        <dbReference type="EMBL" id="KLU87114.1"/>
    </source>
</evidence>
<keyword evidence="2" id="KW-0723">Serine/threonine-protein kinase</keyword>
<dbReference type="GO" id="GO:0005524">
    <property type="term" value="F:ATP binding"/>
    <property type="evidence" value="ECO:0007669"/>
    <property type="project" value="InterPro"/>
</dbReference>
<dbReference type="VEuPathDB" id="FungiDB:MAPG_06119"/>
<protein>
    <submittedName>
        <fullName evidence="2">Serine/threonine protein kinase</fullName>
    </submittedName>
</protein>
<dbReference type="PROSITE" id="PS50011">
    <property type="entry name" value="PROTEIN_KINASE_DOM"/>
    <property type="match status" value="1"/>
</dbReference>
<feature type="non-terminal residue" evidence="2">
    <location>
        <position position="319"/>
    </location>
</feature>
<reference evidence="2" key="2">
    <citation type="submission" date="2011-03" db="EMBL/GenBank/DDBJ databases">
        <title>Annotation of Magnaporthe poae ATCC 64411.</title>
        <authorList>
            <person name="Ma L.-J."/>
            <person name="Dead R."/>
            <person name="Young S.K."/>
            <person name="Zeng Q."/>
            <person name="Gargeya S."/>
            <person name="Fitzgerald M."/>
            <person name="Haas B."/>
            <person name="Abouelleil A."/>
            <person name="Alvarado L."/>
            <person name="Arachchi H.M."/>
            <person name="Berlin A."/>
            <person name="Brown A."/>
            <person name="Chapman S.B."/>
            <person name="Chen Z."/>
            <person name="Dunbar C."/>
            <person name="Freedman E."/>
            <person name="Gearin G."/>
            <person name="Gellesch M."/>
            <person name="Goldberg J."/>
            <person name="Griggs A."/>
            <person name="Gujja S."/>
            <person name="Heiman D."/>
            <person name="Howarth C."/>
            <person name="Larson L."/>
            <person name="Lui A."/>
            <person name="MacDonald P.J.P."/>
            <person name="Mehta T."/>
            <person name="Montmayeur A."/>
            <person name="Murphy C."/>
            <person name="Neiman D."/>
            <person name="Pearson M."/>
            <person name="Priest M."/>
            <person name="Roberts A."/>
            <person name="Saif S."/>
            <person name="Shea T."/>
            <person name="Shenoy N."/>
            <person name="Sisk P."/>
            <person name="Stolte C."/>
            <person name="Sykes S."/>
            <person name="Yandava C."/>
            <person name="Wortman J."/>
            <person name="Nusbaum C."/>
            <person name="Birren B."/>
        </authorList>
    </citation>
    <scope>NUCLEOTIDE SEQUENCE</scope>
    <source>
        <strain evidence="2">ATCC 64411</strain>
    </source>
</reference>
<accession>A0A0H2UBH7</accession>
<name>A0A0H2UBH7_MAGP6</name>
<dbReference type="GO" id="GO:0051094">
    <property type="term" value="P:positive regulation of developmental process"/>
    <property type="evidence" value="ECO:0007669"/>
    <property type="project" value="UniProtKB-ARBA"/>
</dbReference>
<dbReference type="PANTHER" id="PTHR23257:SF963">
    <property type="entry name" value="AT08303P"/>
    <property type="match status" value="1"/>
</dbReference>
<dbReference type="Gene3D" id="1.10.510.10">
    <property type="entry name" value="Transferase(Phosphotransferase) domain 1"/>
    <property type="match status" value="1"/>
</dbReference>
<reference evidence="2" key="1">
    <citation type="submission" date="2010-05" db="EMBL/GenBank/DDBJ databases">
        <title>The Genome Sequence of Magnaporthe poae strain ATCC 64411.</title>
        <authorList>
            <consortium name="The Broad Institute Genome Sequencing Platform"/>
            <consortium name="Broad Institute Genome Sequencing Center for Infectious Disease"/>
            <person name="Ma L.-J."/>
            <person name="Dead R."/>
            <person name="Young S."/>
            <person name="Zeng Q."/>
            <person name="Koehrsen M."/>
            <person name="Alvarado L."/>
            <person name="Berlin A."/>
            <person name="Chapman S.B."/>
            <person name="Chen Z."/>
            <person name="Freedman E."/>
            <person name="Gellesch M."/>
            <person name="Goldberg J."/>
            <person name="Griggs A."/>
            <person name="Gujja S."/>
            <person name="Heilman E.R."/>
            <person name="Heiman D."/>
            <person name="Hepburn T."/>
            <person name="Howarth C."/>
            <person name="Jen D."/>
            <person name="Larson L."/>
            <person name="Mehta T."/>
            <person name="Neiman D."/>
            <person name="Pearson M."/>
            <person name="Roberts A."/>
            <person name="Saif S."/>
            <person name="Shea T."/>
            <person name="Shenoy N."/>
            <person name="Sisk P."/>
            <person name="Stolte C."/>
            <person name="Sykes S."/>
            <person name="Walk T."/>
            <person name="White J."/>
            <person name="Yandava C."/>
            <person name="Haas B."/>
            <person name="Nusbaum C."/>
            <person name="Birren B."/>
        </authorList>
    </citation>
    <scope>NUCLEOTIDE SEQUENCE</scope>
    <source>
        <strain evidence="2">ATCC 64411</strain>
    </source>
</reference>
<dbReference type="InterPro" id="IPR050167">
    <property type="entry name" value="Ser_Thr_protein_kinase"/>
</dbReference>